<feature type="transmembrane region" description="Helical" evidence="3">
    <location>
        <begin position="369"/>
        <end position="388"/>
    </location>
</feature>
<dbReference type="Gene3D" id="1.20.1270.60">
    <property type="entry name" value="Arfaptin homology (AH) domain/BAR domain"/>
    <property type="match status" value="1"/>
</dbReference>
<dbReference type="InterPro" id="IPR027267">
    <property type="entry name" value="AH/BAR_dom_sf"/>
</dbReference>
<sequence length="389" mass="44991">MRKFRKKTKNKMVYDEHKEAQYVKILHKCQERLDDYRYQGLKLALLEERKCHCFVLDRLSSMANMYALHHKQASDILNSKIGHWKQLSTKPHILPSSADKLITPQAQREEMFEHMNGVGMYRENGYLRDDTRSLGSPYRRPASVPGVYRHPEGDFYSPEMYSRTLPSSRGISVPPPTPPGVLQVRGVYSHVGEGDSKLSFAEGDVINLIGEKSDGWHYGQNTRSGKYGWFPLSFTEPILIGGPPREPAPSLQSRAKSLGELDNQSLSENSGYNFEHDIPGNIRRPKSMYDGSNLRLVNSTSQVYFLYLTLEFKEIYGKCLFISIIFLKIKNMFESNYDTANLFVDFGVIIYILYMHEFIIFIFYQQNYFHILLILSIILENVFLFKCLD</sequence>
<gene>
    <name evidence="5" type="ORF">KUTeg_003469</name>
</gene>
<dbReference type="CDD" id="cd11779">
    <property type="entry name" value="SH3_Irsp53_BAIAP2L"/>
    <property type="match status" value="1"/>
</dbReference>
<evidence type="ECO:0000256" key="2">
    <source>
        <dbReference type="PROSITE-ProRule" id="PRU00192"/>
    </source>
</evidence>
<organism evidence="5 6">
    <name type="scientific">Tegillarca granosa</name>
    <name type="common">Malaysian cockle</name>
    <name type="synonym">Anadara granosa</name>
    <dbReference type="NCBI Taxonomy" id="220873"/>
    <lineage>
        <taxon>Eukaryota</taxon>
        <taxon>Metazoa</taxon>
        <taxon>Spiralia</taxon>
        <taxon>Lophotrochozoa</taxon>
        <taxon>Mollusca</taxon>
        <taxon>Bivalvia</taxon>
        <taxon>Autobranchia</taxon>
        <taxon>Pteriomorphia</taxon>
        <taxon>Arcoida</taxon>
        <taxon>Arcoidea</taxon>
        <taxon>Arcidae</taxon>
        <taxon>Tegillarca</taxon>
    </lineage>
</organism>
<dbReference type="PANTHER" id="PTHR14206:SF7">
    <property type="entry name" value="INSULIN RECEPTOR SUBSTRATE 53 KDA, ISOFORM A"/>
    <property type="match status" value="1"/>
</dbReference>
<keyword evidence="6" id="KW-1185">Reference proteome</keyword>
<keyword evidence="3" id="KW-0472">Membrane</keyword>
<name>A0ABQ9FM88_TEGGR</name>
<accession>A0ABQ9FM88</accession>
<comment type="caution">
    <text evidence="5">The sequence shown here is derived from an EMBL/GenBank/DDBJ whole genome shotgun (WGS) entry which is preliminary data.</text>
</comment>
<dbReference type="Gene3D" id="2.30.30.40">
    <property type="entry name" value="SH3 Domains"/>
    <property type="match status" value="1"/>
</dbReference>
<feature type="transmembrane region" description="Helical" evidence="3">
    <location>
        <begin position="342"/>
        <end position="363"/>
    </location>
</feature>
<protein>
    <recommendedName>
        <fullName evidence="4">SH3 domain-containing protein</fullName>
    </recommendedName>
</protein>
<dbReference type="InterPro" id="IPR013606">
    <property type="entry name" value="I-BAR_dom"/>
</dbReference>
<evidence type="ECO:0000259" key="4">
    <source>
        <dbReference type="PROSITE" id="PS50002"/>
    </source>
</evidence>
<dbReference type="SUPFAM" id="SSF50044">
    <property type="entry name" value="SH3-domain"/>
    <property type="match status" value="1"/>
</dbReference>
<dbReference type="Pfam" id="PF08397">
    <property type="entry name" value="IMD"/>
    <property type="match status" value="1"/>
</dbReference>
<dbReference type="PROSITE" id="PS50002">
    <property type="entry name" value="SH3"/>
    <property type="match status" value="1"/>
</dbReference>
<proteinExistence type="predicted"/>
<dbReference type="EMBL" id="JARBDR010000214">
    <property type="protein sequence ID" value="KAJ8318378.1"/>
    <property type="molecule type" value="Genomic_DNA"/>
</dbReference>
<evidence type="ECO:0000313" key="6">
    <source>
        <dbReference type="Proteomes" id="UP001217089"/>
    </source>
</evidence>
<dbReference type="PANTHER" id="PTHR14206">
    <property type="entry name" value="BRAIN-SPECIFIC ANGIOGENESIS INHIBITOR 1-ASSOCIATED PROTEIN 2"/>
    <property type="match status" value="1"/>
</dbReference>
<keyword evidence="3" id="KW-0812">Transmembrane</keyword>
<dbReference type="InterPro" id="IPR036028">
    <property type="entry name" value="SH3-like_dom_sf"/>
</dbReference>
<keyword evidence="3" id="KW-1133">Transmembrane helix</keyword>
<dbReference type="InterPro" id="IPR001452">
    <property type="entry name" value="SH3_domain"/>
</dbReference>
<dbReference type="Proteomes" id="UP001217089">
    <property type="component" value="Unassembled WGS sequence"/>
</dbReference>
<dbReference type="InterPro" id="IPR027681">
    <property type="entry name" value="IRSp53/IRTKS/Pinkbar"/>
</dbReference>
<dbReference type="SUPFAM" id="SSF103657">
    <property type="entry name" value="BAR/IMD domain-like"/>
    <property type="match status" value="1"/>
</dbReference>
<reference evidence="5 6" key="1">
    <citation type="submission" date="2022-12" db="EMBL/GenBank/DDBJ databases">
        <title>Chromosome-level genome of Tegillarca granosa.</title>
        <authorList>
            <person name="Kim J."/>
        </authorList>
    </citation>
    <scope>NUCLEOTIDE SEQUENCE [LARGE SCALE GENOMIC DNA]</scope>
    <source>
        <strain evidence="5">Teg-2019</strain>
        <tissue evidence="5">Adductor muscle</tissue>
    </source>
</reference>
<evidence type="ECO:0000256" key="3">
    <source>
        <dbReference type="SAM" id="Phobius"/>
    </source>
</evidence>
<dbReference type="SMART" id="SM00326">
    <property type="entry name" value="SH3"/>
    <property type="match status" value="1"/>
</dbReference>
<feature type="domain" description="SH3" evidence="4">
    <location>
        <begin position="179"/>
        <end position="240"/>
    </location>
</feature>
<dbReference type="Pfam" id="PF14604">
    <property type="entry name" value="SH3_9"/>
    <property type="match status" value="1"/>
</dbReference>
<keyword evidence="1 2" id="KW-0728">SH3 domain</keyword>
<evidence type="ECO:0000256" key="1">
    <source>
        <dbReference type="ARBA" id="ARBA00022443"/>
    </source>
</evidence>
<evidence type="ECO:0000313" key="5">
    <source>
        <dbReference type="EMBL" id="KAJ8318378.1"/>
    </source>
</evidence>